<dbReference type="RefSeq" id="WP_377143573.1">
    <property type="nucleotide sequence ID" value="NZ_JBHTIA010000009.1"/>
</dbReference>
<sequence>MENYLKNQPVNEGQTGRLSRESMKQIKGALSDLTPKERCEADHVGRCGDCDKDGYFTPCA</sequence>
<evidence type="ECO:0000313" key="2">
    <source>
        <dbReference type="EMBL" id="MFD0766035.1"/>
    </source>
</evidence>
<proteinExistence type="predicted"/>
<evidence type="ECO:0000313" key="3">
    <source>
        <dbReference type="Proteomes" id="UP001597073"/>
    </source>
</evidence>
<protein>
    <submittedName>
        <fullName evidence="2">Uncharacterized protein</fullName>
    </submittedName>
</protein>
<evidence type="ECO:0000256" key="1">
    <source>
        <dbReference type="SAM" id="MobiDB-lite"/>
    </source>
</evidence>
<dbReference type="EMBL" id="JBHTIA010000009">
    <property type="protein sequence ID" value="MFD0766035.1"/>
    <property type="molecule type" value="Genomic_DNA"/>
</dbReference>
<dbReference type="Proteomes" id="UP001597073">
    <property type="component" value="Unassembled WGS sequence"/>
</dbReference>
<name>A0ABW2ZIJ2_9SPHI</name>
<feature type="region of interest" description="Disordered" evidence="1">
    <location>
        <begin position="1"/>
        <end position="22"/>
    </location>
</feature>
<comment type="caution">
    <text evidence="2">The sequence shown here is derived from an EMBL/GenBank/DDBJ whole genome shotgun (WGS) entry which is preliminary data.</text>
</comment>
<feature type="compositionally biased region" description="Polar residues" evidence="1">
    <location>
        <begin position="1"/>
        <end position="17"/>
    </location>
</feature>
<keyword evidence="3" id="KW-1185">Reference proteome</keyword>
<organism evidence="2 3">
    <name type="scientific">Mucilaginibacter lutimaris</name>
    <dbReference type="NCBI Taxonomy" id="931629"/>
    <lineage>
        <taxon>Bacteria</taxon>
        <taxon>Pseudomonadati</taxon>
        <taxon>Bacteroidota</taxon>
        <taxon>Sphingobacteriia</taxon>
        <taxon>Sphingobacteriales</taxon>
        <taxon>Sphingobacteriaceae</taxon>
        <taxon>Mucilaginibacter</taxon>
    </lineage>
</organism>
<accession>A0ABW2ZIJ2</accession>
<gene>
    <name evidence="2" type="ORF">ACFQZI_14325</name>
</gene>
<reference evidence="3" key="1">
    <citation type="journal article" date="2019" name="Int. J. Syst. Evol. Microbiol.">
        <title>The Global Catalogue of Microorganisms (GCM) 10K type strain sequencing project: providing services to taxonomists for standard genome sequencing and annotation.</title>
        <authorList>
            <consortium name="The Broad Institute Genomics Platform"/>
            <consortium name="The Broad Institute Genome Sequencing Center for Infectious Disease"/>
            <person name="Wu L."/>
            <person name="Ma J."/>
        </authorList>
    </citation>
    <scope>NUCLEOTIDE SEQUENCE [LARGE SCALE GENOMIC DNA]</scope>
    <source>
        <strain evidence="3">CCUG 60742</strain>
    </source>
</reference>